<protein>
    <submittedName>
        <fullName evidence="10">Uncharacterized protein</fullName>
    </submittedName>
</protein>
<dbReference type="EMBL" id="CYGV01001208">
    <property type="protein sequence ID" value="CUA70988.1"/>
    <property type="molecule type" value="Genomic_DNA"/>
</dbReference>
<dbReference type="PANTHER" id="PTHR33281:SF19">
    <property type="entry name" value="VOLTAGE-DEPENDENT ANION CHANNEL-FORMING PROTEIN YNEE"/>
    <property type="match status" value="1"/>
</dbReference>
<keyword evidence="11" id="KW-1185">Reference proteome</keyword>
<evidence type="ECO:0000256" key="5">
    <source>
        <dbReference type="ARBA" id="ARBA00022989"/>
    </source>
</evidence>
<keyword evidence="4 9" id="KW-0812">Transmembrane</keyword>
<feature type="compositionally biased region" description="Basic and acidic residues" evidence="8">
    <location>
        <begin position="328"/>
        <end position="345"/>
    </location>
</feature>
<reference evidence="10 11" key="1">
    <citation type="submission" date="2015-07" db="EMBL/GenBank/DDBJ databases">
        <authorList>
            <person name="Noorani M."/>
        </authorList>
    </citation>
    <scope>NUCLEOTIDE SEQUENCE [LARGE SCALE GENOMIC DNA]</scope>
    <source>
        <strain evidence="10">BBA 69670</strain>
    </source>
</reference>
<dbReference type="GO" id="GO:0005886">
    <property type="term" value="C:plasma membrane"/>
    <property type="evidence" value="ECO:0007669"/>
    <property type="project" value="UniProtKB-SubCell"/>
</dbReference>
<feature type="region of interest" description="Disordered" evidence="8">
    <location>
        <begin position="325"/>
        <end position="345"/>
    </location>
</feature>
<evidence type="ECO:0000256" key="3">
    <source>
        <dbReference type="ARBA" id="ARBA00022475"/>
    </source>
</evidence>
<evidence type="ECO:0000256" key="7">
    <source>
        <dbReference type="ARBA" id="ARBA00023136"/>
    </source>
</evidence>
<evidence type="ECO:0000313" key="10">
    <source>
        <dbReference type="EMBL" id="CUA70988.1"/>
    </source>
</evidence>
<gene>
    <name evidence="10" type="ORF">RSOLAG22IIIB_09267</name>
</gene>
<dbReference type="AlphaFoldDB" id="A0A0K6FY03"/>
<evidence type="ECO:0000256" key="9">
    <source>
        <dbReference type="SAM" id="Phobius"/>
    </source>
</evidence>
<evidence type="ECO:0000313" key="11">
    <source>
        <dbReference type="Proteomes" id="UP000044841"/>
    </source>
</evidence>
<evidence type="ECO:0000256" key="4">
    <source>
        <dbReference type="ARBA" id="ARBA00022692"/>
    </source>
</evidence>
<comment type="subcellular location">
    <subcellularLocation>
        <location evidence="1">Cell membrane</location>
        <topology evidence="1">Multi-pass membrane protein</topology>
    </subcellularLocation>
</comment>
<dbReference type="GO" id="GO:0005254">
    <property type="term" value="F:chloride channel activity"/>
    <property type="evidence" value="ECO:0007669"/>
    <property type="project" value="InterPro"/>
</dbReference>
<evidence type="ECO:0000256" key="1">
    <source>
        <dbReference type="ARBA" id="ARBA00004651"/>
    </source>
</evidence>
<keyword evidence="2" id="KW-0813">Transport</keyword>
<sequence>MALRLVQGGHQRFAAPVKHHLRGATGIHYEDQYYLVTTGSHASKPGFVASPANAKPFPTDPTSYGTFQDSSQLDSNATNASIPPSPASTDTLLAANQPSPNFPAPSYSLTPFTSTLIPFTALLGIFSWVAVKTTTNPHQGVEQGANEPDHHGRNPRLKFTAGEKYYPLVAGKSEHNLPLVILRRLSAWVALLENKGSTGGGTIGGMLGCIVAFRIFAFSTVWLYLFFLPFQLTETFGYWSIFGVGIAAYMFSGLLAVGGEIEQPFGYDENDLDLDLLITEIIRRDLEALSDMWPYETSSNRPPPSGESEIRRVVDAPIDLGDEIGVNEEGRAEGSTRIAGRVDEI</sequence>
<evidence type="ECO:0000256" key="6">
    <source>
        <dbReference type="ARBA" id="ARBA00023065"/>
    </source>
</evidence>
<evidence type="ECO:0000256" key="8">
    <source>
        <dbReference type="SAM" id="MobiDB-lite"/>
    </source>
</evidence>
<evidence type="ECO:0000256" key="2">
    <source>
        <dbReference type="ARBA" id="ARBA00022448"/>
    </source>
</evidence>
<keyword evidence="7 9" id="KW-0472">Membrane</keyword>
<dbReference type="Proteomes" id="UP000044841">
    <property type="component" value="Unassembled WGS sequence"/>
</dbReference>
<feature type="region of interest" description="Disordered" evidence="8">
    <location>
        <begin position="47"/>
        <end position="97"/>
    </location>
</feature>
<organism evidence="10 11">
    <name type="scientific">Rhizoctonia solani</name>
    <dbReference type="NCBI Taxonomy" id="456999"/>
    <lineage>
        <taxon>Eukaryota</taxon>
        <taxon>Fungi</taxon>
        <taxon>Dikarya</taxon>
        <taxon>Basidiomycota</taxon>
        <taxon>Agaricomycotina</taxon>
        <taxon>Agaricomycetes</taxon>
        <taxon>Cantharellales</taxon>
        <taxon>Ceratobasidiaceae</taxon>
        <taxon>Rhizoctonia</taxon>
    </lineage>
</organism>
<keyword evidence="3" id="KW-1003">Cell membrane</keyword>
<accession>A0A0K6FY03</accession>
<feature type="compositionally biased region" description="Polar residues" evidence="8">
    <location>
        <begin position="60"/>
        <end position="97"/>
    </location>
</feature>
<proteinExistence type="predicted"/>
<name>A0A0K6FY03_9AGAM</name>
<dbReference type="InterPro" id="IPR044669">
    <property type="entry name" value="YneE/VCCN1/2-like"/>
</dbReference>
<dbReference type="Pfam" id="PF25539">
    <property type="entry name" value="Bestrophin_2"/>
    <property type="match status" value="1"/>
</dbReference>
<dbReference type="PANTHER" id="PTHR33281">
    <property type="entry name" value="UPF0187 PROTEIN YNEE"/>
    <property type="match status" value="1"/>
</dbReference>
<feature type="transmembrane region" description="Helical" evidence="9">
    <location>
        <begin position="205"/>
        <end position="230"/>
    </location>
</feature>
<feature type="transmembrane region" description="Helical" evidence="9">
    <location>
        <begin position="236"/>
        <end position="257"/>
    </location>
</feature>
<keyword evidence="6" id="KW-0406">Ion transport</keyword>
<keyword evidence="5 9" id="KW-1133">Transmembrane helix</keyword>